<dbReference type="GO" id="GO:0008412">
    <property type="term" value="F:4-hydroxybenzoate polyprenyltransferase activity"/>
    <property type="evidence" value="ECO:0007669"/>
    <property type="project" value="UniProtKB-UniRule"/>
</dbReference>
<dbReference type="FunFam" id="1.20.120.1780:FF:000001">
    <property type="entry name" value="4-hydroxybenzoate octaprenyltransferase"/>
    <property type="match status" value="1"/>
</dbReference>
<dbReference type="PROSITE" id="PS00943">
    <property type="entry name" value="UBIA"/>
    <property type="match status" value="1"/>
</dbReference>
<keyword evidence="6 11" id="KW-0808">Transferase</keyword>
<dbReference type="AlphaFoldDB" id="A0A2S6EZE5"/>
<organism evidence="13 14">
    <name type="scientific">Legionella pneumophila</name>
    <dbReference type="NCBI Taxonomy" id="446"/>
    <lineage>
        <taxon>Bacteria</taxon>
        <taxon>Pseudomonadati</taxon>
        <taxon>Pseudomonadota</taxon>
        <taxon>Gammaproteobacteria</taxon>
        <taxon>Legionellales</taxon>
        <taxon>Legionellaceae</taxon>
        <taxon>Legionella</taxon>
    </lineage>
</organism>
<dbReference type="RefSeq" id="WP_027226936.1">
    <property type="nucleotide sequence ID" value="NZ_CP017601.1"/>
</dbReference>
<keyword evidence="11" id="KW-0460">Magnesium</keyword>
<comment type="pathway">
    <text evidence="11">Cofactor biosynthesis; ubiquinone biosynthesis.</text>
</comment>
<evidence type="ECO:0000256" key="2">
    <source>
        <dbReference type="ARBA" id="ARBA00004141"/>
    </source>
</evidence>
<evidence type="ECO:0000256" key="10">
    <source>
        <dbReference type="ARBA" id="ARBA00023136"/>
    </source>
</evidence>
<comment type="cofactor">
    <cofactor evidence="1 11">
        <name>Mg(2+)</name>
        <dbReference type="ChEBI" id="CHEBI:18420"/>
    </cofactor>
</comment>
<dbReference type="Pfam" id="PF01040">
    <property type="entry name" value="UbiA"/>
    <property type="match status" value="1"/>
</dbReference>
<comment type="caution">
    <text evidence="13">The sequence shown here is derived from an EMBL/GenBank/DDBJ whole genome shotgun (WGS) entry which is preliminary data.</text>
</comment>
<evidence type="ECO:0000256" key="12">
    <source>
        <dbReference type="NCBIfam" id="TIGR01474"/>
    </source>
</evidence>
<evidence type="ECO:0000256" key="4">
    <source>
        <dbReference type="ARBA" id="ARBA00022475"/>
    </source>
</evidence>
<keyword evidence="7 11" id="KW-0831">Ubiquinone biosynthesis</keyword>
<feature type="transmembrane region" description="Helical" evidence="11">
    <location>
        <begin position="163"/>
        <end position="183"/>
    </location>
</feature>
<feature type="transmembrane region" description="Helical" evidence="11">
    <location>
        <begin position="43"/>
        <end position="64"/>
    </location>
</feature>
<dbReference type="CDD" id="cd13959">
    <property type="entry name" value="PT_UbiA_COQ2"/>
    <property type="match status" value="1"/>
</dbReference>
<comment type="catalytic activity">
    <reaction evidence="11">
        <text>all-trans-octaprenyl diphosphate + 4-hydroxybenzoate = 4-hydroxy-3-(all-trans-octaprenyl)benzoate + diphosphate</text>
        <dbReference type="Rhea" id="RHEA:27782"/>
        <dbReference type="ChEBI" id="CHEBI:1617"/>
        <dbReference type="ChEBI" id="CHEBI:17879"/>
        <dbReference type="ChEBI" id="CHEBI:33019"/>
        <dbReference type="ChEBI" id="CHEBI:57711"/>
        <dbReference type="EC" id="2.5.1.39"/>
    </reaction>
</comment>
<gene>
    <name evidence="11" type="primary">ubiA</name>
    <name evidence="13" type="ORF">C3928_07200</name>
</gene>
<dbReference type="Proteomes" id="UP000239239">
    <property type="component" value="Unassembled WGS sequence"/>
</dbReference>
<keyword evidence="4 11" id="KW-1003">Cell membrane</keyword>
<evidence type="ECO:0000256" key="8">
    <source>
        <dbReference type="ARBA" id="ARBA00022692"/>
    </source>
</evidence>
<sequence length="282" mass="32259">MIPWNAYVRLLRLNKPIGILLLWYPTACALWMANQGFPSIDLFMIFLLGTVFMRSAGCVINDIADRHIDKHVARTQFRPLTSGEVSLSEAFILLFILLCASLLLLLKLPINCFYFAVISVLITFLYPFCKRFLNAPQLILGLAFSMGIPMAFIASGKNLNSDFIVLFLINFSWIIAYDTMYAMTDKADDLKIGVKSTAIYFANYDRLIIALLLIFLHSLWLIWAINKNAEWFFYLLWCIASGILTYQQKLIYARIPKKCFKAFLVSGYYGLVMWFAVGLALI</sequence>
<keyword evidence="9 11" id="KW-1133">Transmembrane helix</keyword>
<dbReference type="EC" id="2.5.1.39" evidence="11 12"/>
<dbReference type="UniPathway" id="UPA00232"/>
<proteinExistence type="inferred from homology"/>
<comment type="function">
    <text evidence="11">Catalyzes the prenylation of para-hydroxybenzoate (PHB) with an all-trans polyprenyl group. Mediates the second step in the final reaction sequence of ubiquinone-8 (UQ-8) biosynthesis, which is the condensation of the polyisoprenoid side chain with PHB, generating the first membrane-bound Q intermediate 3-octaprenyl-4-hydroxybenzoate.</text>
</comment>
<comment type="subcellular location">
    <subcellularLocation>
        <location evidence="11">Cell inner membrane</location>
        <topology evidence="11">Multi-pass membrane protein</topology>
    </subcellularLocation>
    <subcellularLocation>
        <location evidence="2">Membrane</location>
        <topology evidence="2">Multi-pass membrane protein</topology>
    </subcellularLocation>
</comment>
<dbReference type="FunFam" id="1.10.357.140:FF:000008">
    <property type="entry name" value="4-hydroxybenzoate octaprenyltransferase"/>
    <property type="match status" value="1"/>
</dbReference>
<dbReference type="InterPro" id="IPR030470">
    <property type="entry name" value="UbiA_prenylTrfase_CS"/>
</dbReference>
<keyword evidence="10 11" id="KW-0472">Membrane</keyword>
<feature type="transmembrane region" description="Helical" evidence="11">
    <location>
        <begin position="112"/>
        <end position="129"/>
    </location>
</feature>
<reference evidence="13 14" key="1">
    <citation type="submission" date="2018-02" db="EMBL/GenBank/DDBJ databases">
        <title>Draft genome sequences of four Legionella pneumophila clinical strains isolated in Ontario.</title>
        <authorList>
            <person name="Fortuna A."/>
            <person name="Ramnarine R."/>
            <person name="Li A."/>
            <person name="Frantz C."/>
            <person name="Mallo G."/>
        </authorList>
    </citation>
    <scope>NUCLEOTIDE SEQUENCE [LARGE SCALE GENOMIC DNA]</scope>
    <source>
        <strain evidence="13 14">LG61</strain>
    </source>
</reference>
<evidence type="ECO:0000313" key="14">
    <source>
        <dbReference type="Proteomes" id="UP000239239"/>
    </source>
</evidence>
<feature type="transmembrane region" description="Helical" evidence="11">
    <location>
        <begin position="138"/>
        <end position="157"/>
    </location>
</feature>
<evidence type="ECO:0000256" key="9">
    <source>
        <dbReference type="ARBA" id="ARBA00022989"/>
    </source>
</evidence>
<dbReference type="PANTHER" id="PTHR11048:SF28">
    <property type="entry name" value="4-HYDROXYBENZOATE POLYPRENYLTRANSFERASE, MITOCHONDRIAL"/>
    <property type="match status" value="1"/>
</dbReference>
<comment type="similarity">
    <text evidence="3 11">Belongs to the UbiA prenyltransferase family.</text>
</comment>
<evidence type="ECO:0000256" key="11">
    <source>
        <dbReference type="HAMAP-Rule" id="MF_01635"/>
    </source>
</evidence>
<dbReference type="PANTHER" id="PTHR11048">
    <property type="entry name" value="PRENYLTRANSFERASES"/>
    <property type="match status" value="1"/>
</dbReference>
<evidence type="ECO:0000256" key="5">
    <source>
        <dbReference type="ARBA" id="ARBA00022519"/>
    </source>
</evidence>
<dbReference type="NCBIfam" id="TIGR01474">
    <property type="entry name" value="ubiA_proteo"/>
    <property type="match status" value="1"/>
</dbReference>
<feature type="transmembrane region" description="Helical" evidence="11">
    <location>
        <begin position="85"/>
        <end position="106"/>
    </location>
</feature>
<dbReference type="HAMAP" id="MF_01635">
    <property type="entry name" value="UbiA"/>
    <property type="match status" value="1"/>
</dbReference>
<dbReference type="InterPro" id="IPR006370">
    <property type="entry name" value="HB_polyprenyltransferase-like"/>
</dbReference>
<evidence type="ECO:0000256" key="7">
    <source>
        <dbReference type="ARBA" id="ARBA00022688"/>
    </source>
</evidence>
<keyword evidence="8 11" id="KW-0812">Transmembrane</keyword>
<evidence type="ECO:0000256" key="3">
    <source>
        <dbReference type="ARBA" id="ARBA00005985"/>
    </source>
</evidence>
<dbReference type="OrthoDB" id="9782418at2"/>
<dbReference type="InterPro" id="IPR000537">
    <property type="entry name" value="UbiA_prenyltransferase"/>
</dbReference>
<dbReference type="EMBL" id="PQWY01000011">
    <property type="protein sequence ID" value="PPK30544.1"/>
    <property type="molecule type" value="Genomic_DNA"/>
</dbReference>
<keyword evidence="5 11" id="KW-0997">Cell inner membrane</keyword>
<dbReference type="GO" id="GO:0006744">
    <property type="term" value="P:ubiquinone biosynthetic process"/>
    <property type="evidence" value="ECO:0007669"/>
    <property type="project" value="UniProtKB-UniRule"/>
</dbReference>
<dbReference type="Gene3D" id="1.20.120.1780">
    <property type="entry name" value="UbiA prenyltransferase"/>
    <property type="match status" value="1"/>
</dbReference>
<dbReference type="GO" id="GO:0005886">
    <property type="term" value="C:plasma membrane"/>
    <property type="evidence" value="ECO:0007669"/>
    <property type="project" value="UniProtKB-SubCell"/>
</dbReference>
<dbReference type="InterPro" id="IPR044878">
    <property type="entry name" value="UbiA_sf"/>
</dbReference>
<dbReference type="Gene3D" id="1.10.357.140">
    <property type="entry name" value="UbiA prenyltransferase"/>
    <property type="match status" value="1"/>
</dbReference>
<dbReference type="InterPro" id="IPR039653">
    <property type="entry name" value="Prenyltransferase"/>
</dbReference>
<feature type="transmembrane region" description="Helical" evidence="11">
    <location>
        <begin position="204"/>
        <end position="225"/>
    </location>
</feature>
<evidence type="ECO:0000256" key="6">
    <source>
        <dbReference type="ARBA" id="ARBA00022679"/>
    </source>
</evidence>
<evidence type="ECO:0000256" key="1">
    <source>
        <dbReference type="ARBA" id="ARBA00001946"/>
    </source>
</evidence>
<protein>
    <recommendedName>
        <fullName evidence="11 12">4-hydroxybenzoate octaprenyltransferase</fullName>
        <ecNumber evidence="11 12">2.5.1.39</ecNumber>
    </recommendedName>
    <alternativeName>
        <fullName evidence="11">4-HB polyprenyltransferase</fullName>
    </alternativeName>
</protein>
<evidence type="ECO:0000313" key="13">
    <source>
        <dbReference type="EMBL" id="PPK30544.1"/>
    </source>
</evidence>
<feature type="transmembrane region" description="Helical" evidence="11">
    <location>
        <begin position="17"/>
        <end position="37"/>
    </location>
</feature>
<feature type="transmembrane region" description="Helical" evidence="11">
    <location>
        <begin position="259"/>
        <end position="281"/>
    </location>
</feature>
<feature type="transmembrane region" description="Helical" evidence="11">
    <location>
        <begin position="231"/>
        <end position="247"/>
    </location>
</feature>
<accession>A0A2S6EZE5</accession>
<name>A0A2S6EZE5_LEGPN</name>